<dbReference type="InterPro" id="IPR005627">
    <property type="entry name" value="CutC-like"/>
</dbReference>
<proteinExistence type="inferred from homology"/>
<dbReference type="EMBL" id="BALE01000015">
    <property type="protein sequence ID" value="GAN54035.1"/>
    <property type="molecule type" value="Genomic_DNA"/>
</dbReference>
<dbReference type="Proteomes" id="UP000032679">
    <property type="component" value="Unassembled WGS sequence"/>
</dbReference>
<evidence type="ECO:0000256" key="1">
    <source>
        <dbReference type="ARBA" id="ARBA00007768"/>
    </source>
</evidence>
<comment type="caution">
    <text evidence="3">The sequence shown here is derived from an EMBL/GenBank/DDBJ whole genome shotgun (WGS) entry which is preliminary data.</text>
</comment>
<sequence>MGMIDLEICLDDAGSLHAVQVPEVSRIELCAALSVGGLTPSAGLMRQAADSSVPVYAMIRPRAGDFVFAPDEEAIMLADIAVARESGLAGVVLGASRADGTLDEAMLSRLSDACGPLGRTLHRAFDLVPDPFAAMEAAIRLGFERILTSGGAPAASDGAGTLRALVQASAGRIDIMAGSGVRPENVAALLHETGVRAVHASCRGRPIRYAETVGALGFGATRAAADPDVIRAFRAALRPFD</sequence>
<name>A0A0D6MKQ3_9PROT</name>
<comment type="similarity">
    <text evidence="1 2">Belongs to the CutC family.</text>
</comment>
<dbReference type="GO" id="GO:0005737">
    <property type="term" value="C:cytoplasm"/>
    <property type="evidence" value="ECO:0007669"/>
    <property type="project" value="UniProtKB-SubCell"/>
</dbReference>
<gene>
    <name evidence="2" type="primary">cutC</name>
    <name evidence="3" type="ORF">Tasa_015_024</name>
</gene>
<evidence type="ECO:0000313" key="3">
    <source>
        <dbReference type="EMBL" id="GAN54035.1"/>
    </source>
</evidence>
<evidence type="ECO:0000313" key="4">
    <source>
        <dbReference type="Proteomes" id="UP000032679"/>
    </source>
</evidence>
<dbReference type="PANTHER" id="PTHR12598:SF0">
    <property type="entry name" value="COPPER HOMEOSTASIS PROTEIN CUTC HOMOLOG"/>
    <property type="match status" value="1"/>
</dbReference>
<dbReference type="GO" id="GO:0005507">
    <property type="term" value="F:copper ion binding"/>
    <property type="evidence" value="ECO:0007669"/>
    <property type="project" value="TreeGrafter"/>
</dbReference>
<dbReference type="STRING" id="1231623.Tasa_015_024"/>
<dbReference type="AlphaFoldDB" id="A0A0D6MKQ3"/>
<dbReference type="PANTHER" id="PTHR12598">
    <property type="entry name" value="COPPER HOMEOSTASIS PROTEIN CUTC"/>
    <property type="match status" value="1"/>
</dbReference>
<keyword evidence="4" id="KW-1185">Reference proteome</keyword>
<accession>A0A0D6MKQ3</accession>
<dbReference type="Pfam" id="PF03932">
    <property type="entry name" value="CutC"/>
    <property type="match status" value="1"/>
</dbReference>
<keyword evidence="2" id="KW-0963">Cytoplasm</keyword>
<dbReference type="HAMAP" id="MF_00795">
    <property type="entry name" value="CutC"/>
    <property type="match status" value="1"/>
</dbReference>
<evidence type="ECO:0000256" key="2">
    <source>
        <dbReference type="HAMAP-Rule" id="MF_00795"/>
    </source>
</evidence>
<dbReference type="Gene3D" id="3.20.20.380">
    <property type="entry name" value="Copper homeostasis (CutC) domain"/>
    <property type="match status" value="1"/>
</dbReference>
<comment type="caution">
    <text evidence="2">Once thought to be involved in copper homeostasis, experiments in E.coli have shown this is not the case.</text>
</comment>
<organism evidence="3 4">
    <name type="scientific">Tanticharoenia sakaeratensis NBRC 103193</name>
    <dbReference type="NCBI Taxonomy" id="1231623"/>
    <lineage>
        <taxon>Bacteria</taxon>
        <taxon>Pseudomonadati</taxon>
        <taxon>Pseudomonadota</taxon>
        <taxon>Alphaproteobacteria</taxon>
        <taxon>Acetobacterales</taxon>
        <taxon>Acetobacteraceae</taxon>
        <taxon>Tanticharoenia</taxon>
    </lineage>
</organism>
<protein>
    <recommendedName>
        <fullName evidence="2">PF03932 family protein CutC</fullName>
    </recommendedName>
</protein>
<reference evidence="3 4" key="1">
    <citation type="submission" date="2012-10" db="EMBL/GenBank/DDBJ databases">
        <title>Genome sequencing of Tanticharoenia sakaeratensis NBRC 103193.</title>
        <authorList>
            <person name="Azuma Y."/>
            <person name="Hadano H."/>
            <person name="Hirakawa H."/>
            <person name="Matsushita K."/>
        </authorList>
    </citation>
    <scope>NUCLEOTIDE SEQUENCE [LARGE SCALE GENOMIC DNA]</scope>
    <source>
        <strain evidence="3 4">NBRC 103193</strain>
    </source>
</reference>
<dbReference type="InterPro" id="IPR036822">
    <property type="entry name" value="CutC-like_dom_sf"/>
</dbReference>
<comment type="subcellular location">
    <subcellularLocation>
        <location evidence="2">Cytoplasm</location>
    </subcellularLocation>
</comment>
<dbReference type="SUPFAM" id="SSF110395">
    <property type="entry name" value="CutC-like"/>
    <property type="match status" value="1"/>
</dbReference>